<protein>
    <submittedName>
        <fullName evidence="1">Uncharacterized protein</fullName>
    </submittedName>
</protein>
<accession>A0ACC1A6E4</accession>
<dbReference type="Proteomes" id="UP001164250">
    <property type="component" value="Chromosome 12"/>
</dbReference>
<keyword evidence="2" id="KW-1185">Reference proteome</keyword>
<comment type="caution">
    <text evidence="1">The sequence shown here is derived from an EMBL/GenBank/DDBJ whole genome shotgun (WGS) entry which is preliminary data.</text>
</comment>
<gene>
    <name evidence="1" type="ORF">Patl1_11301</name>
</gene>
<reference evidence="2" key="1">
    <citation type="journal article" date="2023" name="G3 (Bethesda)">
        <title>Genome assembly and association tests identify interacting loci associated with vigor, precocity, and sex in interspecific pistachio rootstocks.</title>
        <authorList>
            <person name="Palmer W."/>
            <person name="Jacygrad E."/>
            <person name="Sagayaradj S."/>
            <person name="Cavanaugh K."/>
            <person name="Han R."/>
            <person name="Bertier L."/>
            <person name="Beede B."/>
            <person name="Kafkas S."/>
            <person name="Golino D."/>
            <person name="Preece J."/>
            <person name="Michelmore R."/>
        </authorList>
    </citation>
    <scope>NUCLEOTIDE SEQUENCE [LARGE SCALE GENOMIC DNA]</scope>
</reference>
<organism evidence="1 2">
    <name type="scientific">Pistacia atlantica</name>
    <dbReference type="NCBI Taxonomy" id="434234"/>
    <lineage>
        <taxon>Eukaryota</taxon>
        <taxon>Viridiplantae</taxon>
        <taxon>Streptophyta</taxon>
        <taxon>Embryophyta</taxon>
        <taxon>Tracheophyta</taxon>
        <taxon>Spermatophyta</taxon>
        <taxon>Magnoliopsida</taxon>
        <taxon>eudicotyledons</taxon>
        <taxon>Gunneridae</taxon>
        <taxon>Pentapetalae</taxon>
        <taxon>rosids</taxon>
        <taxon>malvids</taxon>
        <taxon>Sapindales</taxon>
        <taxon>Anacardiaceae</taxon>
        <taxon>Pistacia</taxon>
    </lineage>
</organism>
<name>A0ACC1A6E4_9ROSI</name>
<sequence>MEDDQTSGLMPFCNCDCRYPYNNFLHHHVETIILSCLESKNAPLIKHLLHDCNLAGKILEAERNFTLEANPNKPTIPAEGRLPPRIGNIGHLTRISNKLVQLGNNGNEIQAYLQENSEWSDWQINVLSKRNTVENVYQWACGRPTALHDRNRDSDDEDYQNRDYDVAALANNLSQAFRYGIYNNDDIDEVLFRAF</sequence>
<dbReference type="EMBL" id="CM047908">
    <property type="protein sequence ID" value="KAJ0081598.1"/>
    <property type="molecule type" value="Genomic_DNA"/>
</dbReference>
<evidence type="ECO:0000313" key="1">
    <source>
        <dbReference type="EMBL" id="KAJ0081598.1"/>
    </source>
</evidence>
<evidence type="ECO:0000313" key="2">
    <source>
        <dbReference type="Proteomes" id="UP001164250"/>
    </source>
</evidence>
<proteinExistence type="predicted"/>